<dbReference type="Pfam" id="PF13561">
    <property type="entry name" value="adh_short_C2"/>
    <property type="match status" value="1"/>
</dbReference>
<evidence type="ECO:0000259" key="2">
    <source>
        <dbReference type="SMART" id="SM00822"/>
    </source>
</evidence>
<gene>
    <name evidence="3" type="primary">fabG_1</name>
    <name evidence="3" type="ORF">GCM10009843_03310</name>
</gene>
<dbReference type="RefSeq" id="WP_344301854.1">
    <property type="nucleotide sequence ID" value="NZ_BAAAQQ010000002.1"/>
</dbReference>
<sequence length="261" mass="27003">MGGGLKGRTALVTGGGRGLGLAIAERLAGDGADVALVGRDEATVRRAAQRLVEAGHRALAIAADVSRPADVDRLFDELAAWSPRLDVLVNNAGILDEALVDDVTRDGWDRVIATNLTAPFFLTQGAARQMPAGGAVVNIASIDVHGADGPFASYVAAKSGLAGLTRVLAVELAARGIRVNSVSPGWAATDMAAESTSPTRLRHMQTDFERVPMRRLVTPEEVASAVAYLASPAASGITGTDLVVDGGTIANLYILETLPDE</sequence>
<keyword evidence="4" id="KW-1185">Reference proteome</keyword>
<dbReference type="InterPro" id="IPR036291">
    <property type="entry name" value="NAD(P)-bd_dom_sf"/>
</dbReference>
<dbReference type="InterPro" id="IPR050259">
    <property type="entry name" value="SDR"/>
</dbReference>
<comment type="caution">
    <text evidence="3">The sequence shown here is derived from an EMBL/GenBank/DDBJ whole genome shotgun (WGS) entry which is preliminary data.</text>
</comment>
<dbReference type="EMBL" id="BAAAQQ010000002">
    <property type="protein sequence ID" value="GAA2114650.1"/>
    <property type="molecule type" value="Genomic_DNA"/>
</dbReference>
<dbReference type="PANTHER" id="PTHR42879:SF2">
    <property type="entry name" value="3-OXOACYL-[ACYL-CARRIER-PROTEIN] REDUCTASE FABG"/>
    <property type="match status" value="1"/>
</dbReference>
<dbReference type="PRINTS" id="PR00080">
    <property type="entry name" value="SDRFAMILY"/>
</dbReference>
<name>A0ABP5JFW8_9ACTN</name>
<evidence type="ECO:0000313" key="3">
    <source>
        <dbReference type="EMBL" id="GAA2114650.1"/>
    </source>
</evidence>
<proteinExistence type="inferred from homology"/>
<evidence type="ECO:0000256" key="1">
    <source>
        <dbReference type="ARBA" id="ARBA00006484"/>
    </source>
</evidence>
<protein>
    <submittedName>
        <fullName evidence="3">3-oxoacyl-[acyl-carrier-protein] reductase</fullName>
    </submittedName>
</protein>
<organism evidence="3 4">
    <name type="scientific">Nocardioides bigeumensis</name>
    <dbReference type="NCBI Taxonomy" id="433657"/>
    <lineage>
        <taxon>Bacteria</taxon>
        <taxon>Bacillati</taxon>
        <taxon>Actinomycetota</taxon>
        <taxon>Actinomycetes</taxon>
        <taxon>Propionibacteriales</taxon>
        <taxon>Nocardioidaceae</taxon>
        <taxon>Nocardioides</taxon>
    </lineage>
</organism>
<dbReference type="Gene3D" id="3.40.50.720">
    <property type="entry name" value="NAD(P)-binding Rossmann-like Domain"/>
    <property type="match status" value="1"/>
</dbReference>
<dbReference type="InterPro" id="IPR002347">
    <property type="entry name" value="SDR_fam"/>
</dbReference>
<reference evidence="4" key="1">
    <citation type="journal article" date="2019" name="Int. J. Syst. Evol. Microbiol.">
        <title>The Global Catalogue of Microorganisms (GCM) 10K type strain sequencing project: providing services to taxonomists for standard genome sequencing and annotation.</title>
        <authorList>
            <consortium name="The Broad Institute Genomics Platform"/>
            <consortium name="The Broad Institute Genome Sequencing Center for Infectious Disease"/>
            <person name="Wu L."/>
            <person name="Ma J."/>
        </authorList>
    </citation>
    <scope>NUCLEOTIDE SEQUENCE [LARGE SCALE GENOMIC DNA]</scope>
    <source>
        <strain evidence="4">JCM 16021</strain>
    </source>
</reference>
<dbReference type="InterPro" id="IPR057326">
    <property type="entry name" value="KR_dom"/>
</dbReference>
<evidence type="ECO:0000313" key="4">
    <source>
        <dbReference type="Proteomes" id="UP001500575"/>
    </source>
</evidence>
<dbReference type="PROSITE" id="PS00061">
    <property type="entry name" value="ADH_SHORT"/>
    <property type="match status" value="1"/>
</dbReference>
<dbReference type="Proteomes" id="UP001500575">
    <property type="component" value="Unassembled WGS sequence"/>
</dbReference>
<dbReference type="NCBIfam" id="NF005559">
    <property type="entry name" value="PRK07231.1"/>
    <property type="match status" value="1"/>
</dbReference>
<dbReference type="SUPFAM" id="SSF51735">
    <property type="entry name" value="NAD(P)-binding Rossmann-fold domains"/>
    <property type="match status" value="1"/>
</dbReference>
<accession>A0ABP5JFW8</accession>
<dbReference type="PRINTS" id="PR00081">
    <property type="entry name" value="GDHRDH"/>
</dbReference>
<dbReference type="SMART" id="SM00822">
    <property type="entry name" value="PKS_KR"/>
    <property type="match status" value="1"/>
</dbReference>
<dbReference type="CDD" id="cd05233">
    <property type="entry name" value="SDR_c"/>
    <property type="match status" value="1"/>
</dbReference>
<feature type="domain" description="Ketoreductase" evidence="2">
    <location>
        <begin position="8"/>
        <end position="189"/>
    </location>
</feature>
<comment type="similarity">
    <text evidence="1">Belongs to the short-chain dehydrogenases/reductases (SDR) family.</text>
</comment>
<dbReference type="InterPro" id="IPR020904">
    <property type="entry name" value="Sc_DH/Rdtase_CS"/>
</dbReference>
<dbReference type="PANTHER" id="PTHR42879">
    <property type="entry name" value="3-OXOACYL-(ACYL-CARRIER-PROTEIN) REDUCTASE"/>
    <property type="match status" value="1"/>
</dbReference>